<dbReference type="EMBL" id="BNGU01000079">
    <property type="protein sequence ID" value="GHM60111.1"/>
    <property type="molecule type" value="Genomic_DNA"/>
</dbReference>
<keyword evidence="5 8" id="KW-0547">Nucleotide-binding</keyword>
<dbReference type="HAMAP" id="MF_00195">
    <property type="entry name" value="GTPase_Der"/>
    <property type="match status" value="1"/>
</dbReference>
<keyword evidence="13" id="KW-1185">Reference proteome</keyword>
<feature type="binding site" evidence="8">
    <location>
        <begin position="116"/>
        <end position="119"/>
    </location>
    <ligand>
        <name>GTP</name>
        <dbReference type="ChEBI" id="CHEBI:37565"/>
        <label>1</label>
    </ligand>
</feature>
<dbReference type="InterPro" id="IPR031166">
    <property type="entry name" value="G_ENGA"/>
</dbReference>
<dbReference type="Gene3D" id="3.40.50.300">
    <property type="entry name" value="P-loop containing nucleotide triphosphate hydrolases"/>
    <property type="match status" value="2"/>
</dbReference>
<dbReference type="Proteomes" id="UP000637906">
    <property type="component" value="Unassembled WGS sequence"/>
</dbReference>
<evidence type="ECO:0000256" key="9">
    <source>
        <dbReference type="PROSITE-ProRule" id="PRU01049"/>
    </source>
</evidence>
<keyword evidence="3 8" id="KW-0690">Ribosome biogenesis</keyword>
<organism evidence="12 13">
    <name type="scientific">Candidatus Mesenet longicola</name>
    <dbReference type="NCBI Taxonomy" id="1892558"/>
    <lineage>
        <taxon>Bacteria</taxon>
        <taxon>Pseudomonadati</taxon>
        <taxon>Pseudomonadota</taxon>
        <taxon>Alphaproteobacteria</taxon>
        <taxon>Rickettsiales</taxon>
        <taxon>Anaplasmataceae</taxon>
        <taxon>Candidatus Mesenet</taxon>
    </lineage>
</organism>
<dbReference type="PROSITE" id="PS51712">
    <property type="entry name" value="G_ENGA"/>
    <property type="match status" value="1"/>
</dbReference>
<evidence type="ECO:0000256" key="6">
    <source>
        <dbReference type="ARBA" id="ARBA00023134"/>
    </source>
</evidence>
<dbReference type="PRINTS" id="PR00326">
    <property type="entry name" value="GTP1OBG"/>
</dbReference>
<gene>
    <name evidence="8 12" type="primary">der</name>
    <name evidence="12" type="ORF">sL5_11040</name>
</gene>
<evidence type="ECO:0000256" key="8">
    <source>
        <dbReference type="HAMAP-Rule" id="MF_00195"/>
    </source>
</evidence>
<dbReference type="Pfam" id="PF14714">
    <property type="entry name" value="KH_dom-like"/>
    <property type="match status" value="1"/>
</dbReference>
<dbReference type="AlphaFoldDB" id="A0A8J3HQP6"/>
<protein>
    <recommendedName>
        <fullName evidence="2 8">GTPase Der</fullName>
    </recommendedName>
    <alternativeName>
        <fullName evidence="7 8">GTP-binding protein EngA</fullName>
    </alternativeName>
</protein>
<dbReference type="FunFam" id="3.30.300.20:FF:000004">
    <property type="entry name" value="GTPase Der"/>
    <property type="match status" value="1"/>
</dbReference>
<reference evidence="12 13" key="1">
    <citation type="journal article" date="2021" name="Microb. Ecol.">
        <title>Candidatus Mesenet longicola: Novel Endosymbionts of Brontispa longissima that Induce Cytoplasmic Incompatibility.</title>
        <authorList>
            <person name="Takano S."/>
            <person name="Gotoh Y."/>
            <person name="Hayashi T."/>
        </authorList>
    </citation>
    <scope>NUCLEOTIDE SEQUENCE [LARGE SCALE GENOMIC DNA]</scope>
    <source>
        <strain evidence="12">L5</strain>
    </source>
</reference>
<evidence type="ECO:0000256" key="7">
    <source>
        <dbReference type="ARBA" id="ARBA00032345"/>
    </source>
</evidence>
<keyword evidence="4 10" id="KW-0677">Repeat</keyword>
<feature type="binding site" evidence="8">
    <location>
        <begin position="56"/>
        <end position="60"/>
    </location>
    <ligand>
        <name>GTP</name>
        <dbReference type="ChEBI" id="CHEBI:37565"/>
        <label>1</label>
    </ligand>
</feature>
<dbReference type="Pfam" id="PF01926">
    <property type="entry name" value="MMR_HSR1"/>
    <property type="match status" value="2"/>
</dbReference>
<feature type="domain" description="EngA-type G" evidence="11">
    <location>
        <begin position="176"/>
        <end position="348"/>
    </location>
</feature>
<evidence type="ECO:0000256" key="3">
    <source>
        <dbReference type="ARBA" id="ARBA00022517"/>
    </source>
</evidence>
<dbReference type="PANTHER" id="PTHR43834:SF6">
    <property type="entry name" value="GTPASE DER"/>
    <property type="match status" value="1"/>
</dbReference>
<dbReference type="GO" id="GO:0042254">
    <property type="term" value="P:ribosome biogenesis"/>
    <property type="evidence" value="ECO:0007669"/>
    <property type="project" value="UniProtKB-KW"/>
</dbReference>
<comment type="caution">
    <text evidence="12">The sequence shown here is derived from an EMBL/GenBank/DDBJ whole genome shotgun (WGS) entry which is preliminary data.</text>
</comment>
<dbReference type="InterPro" id="IPR015946">
    <property type="entry name" value="KH_dom-like_a/b"/>
</dbReference>
<feature type="binding site" evidence="8">
    <location>
        <begin position="182"/>
        <end position="189"/>
    </location>
    <ligand>
        <name>GTP</name>
        <dbReference type="ChEBI" id="CHEBI:37565"/>
        <label>2</label>
    </ligand>
</feature>
<evidence type="ECO:0000256" key="4">
    <source>
        <dbReference type="ARBA" id="ARBA00022737"/>
    </source>
</evidence>
<dbReference type="PANTHER" id="PTHR43834">
    <property type="entry name" value="GTPASE DER"/>
    <property type="match status" value="1"/>
</dbReference>
<evidence type="ECO:0000256" key="10">
    <source>
        <dbReference type="RuleBase" id="RU004481"/>
    </source>
</evidence>
<dbReference type="Gene3D" id="3.30.300.20">
    <property type="match status" value="1"/>
</dbReference>
<comment type="function">
    <text evidence="8 10">GTPase that plays an essential role in the late steps of ribosome biogenesis.</text>
</comment>
<dbReference type="InterPro" id="IPR027417">
    <property type="entry name" value="P-loop_NTPase"/>
</dbReference>
<dbReference type="PIRSF" id="PIRSF006485">
    <property type="entry name" value="GTP-binding_EngA"/>
    <property type="match status" value="1"/>
</dbReference>
<feature type="binding site" evidence="8">
    <location>
        <begin position="229"/>
        <end position="233"/>
    </location>
    <ligand>
        <name>GTP</name>
        <dbReference type="ChEBI" id="CHEBI:37565"/>
        <label>2</label>
    </ligand>
</feature>
<dbReference type="NCBIfam" id="TIGR03594">
    <property type="entry name" value="GTPase_EngA"/>
    <property type="match status" value="1"/>
</dbReference>
<comment type="caution">
    <text evidence="8">Lacks conserved residue(s) required for the propagation of feature annotation.</text>
</comment>
<evidence type="ECO:0000259" key="11">
    <source>
        <dbReference type="PROSITE" id="PS51712"/>
    </source>
</evidence>
<feature type="binding site" evidence="8">
    <location>
        <begin position="294"/>
        <end position="297"/>
    </location>
    <ligand>
        <name>GTP</name>
        <dbReference type="ChEBI" id="CHEBI:37565"/>
        <label>2</label>
    </ligand>
</feature>
<dbReference type="InterPro" id="IPR016484">
    <property type="entry name" value="GTPase_Der"/>
</dbReference>
<evidence type="ECO:0000256" key="5">
    <source>
        <dbReference type="ARBA" id="ARBA00022741"/>
    </source>
</evidence>
<evidence type="ECO:0000256" key="1">
    <source>
        <dbReference type="ARBA" id="ARBA00008279"/>
    </source>
</evidence>
<dbReference type="NCBIfam" id="TIGR00231">
    <property type="entry name" value="small_GTP"/>
    <property type="match status" value="2"/>
</dbReference>
<evidence type="ECO:0000256" key="2">
    <source>
        <dbReference type="ARBA" id="ARBA00020953"/>
    </source>
</evidence>
<dbReference type="InterPro" id="IPR032859">
    <property type="entry name" value="KH_dom-like"/>
</dbReference>
<sequence length="441" mass="50036">MFFKIAIIGLPNAGKSTLFNRLIGRKSAIVSSIAGVTRDRREGIGRISDLSFKLVDTGGWDEKITFSQQVMEQLELAIDEANLTFFLIDASLSEQNKELAKWLKKRTKKPIILIANKCESKKSCDANYLQHFDFLGPVYISAEHNLGMADLYEVLSPIISQFYKENKLENSSSTNIRIAIVGRPNVGKSTFLNSILGSNRVITDEKSGTTRDPIDTIYNHNGHSITLIDTAGIRKKTQIIDDLEAISVKNSLDIIRRSHIVILLLDSVFGIEHQDFHIGAQALNEDRGLIIVLNKWDLINSNDRKELLKFIKQYELSLSAPIITTSALKNVRCTEVIDKCLKLYTFFDQRISTAMLNRWFEAAIQKHSPPLAKGRSVKLKYITQISIRPPAFVIMCNTPENLEESYKRYLLNSLRETFYMEGIPIKLIFKKSKNPYSSIKK</sequence>
<keyword evidence="6 8" id="KW-0342">GTP-binding</keyword>
<proteinExistence type="inferred from homology"/>
<name>A0A8J3HQP6_9RICK</name>
<dbReference type="GO" id="GO:0005525">
    <property type="term" value="F:GTP binding"/>
    <property type="evidence" value="ECO:0007669"/>
    <property type="project" value="UniProtKB-UniRule"/>
</dbReference>
<dbReference type="CDD" id="cd01895">
    <property type="entry name" value="EngA2"/>
    <property type="match status" value="1"/>
</dbReference>
<evidence type="ECO:0000313" key="13">
    <source>
        <dbReference type="Proteomes" id="UP000637906"/>
    </source>
</evidence>
<comment type="similarity">
    <text evidence="1 8 9 10">Belongs to the TRAFAC class TrmE-Era-EngA-EngB-Septin-like GTPase superfamily. EngA (Der) GTPase family.</text>
</comment>
<dbReference type="InterPro" id="IPR005225">
    <property type="entry name" value="Small_GTP-bd"/>
</dbReference>
<dbReference type="CDD" id="cd01894">
    <property type="entry name" value="EngA1"/>
    <property type="match status" value="1"/>
</dbReference>
<accession>A0A8J3HQP6</accession>
<evidence type="ECO:0000313" key="12">
    <source>
        <dbReference type="EMBL" id="GHM60111.1"/>
    </source>
</evidence>
<dbReference type="InterPro" id="IPR006073">
    <property type="entry name" value="GTP-bd"/>
</dbReference>
<comment type="subunit">
    <text evidence="8">Associates with the 50S ribosomal subunit.</text>
</comment>
<dbReference type="SUPFAM" id="SSF52540">
    <property type="entry name" value="P-loop containing nucleoside triphosphate hydrolases"/>
    <property type="match status" value="2"/>
</dbReference>